<evidence type="ECO:0000256" key="2">
    <source>
        <dbReference type="ARBA" id="ARBA00004174"/>
    </source>
</evidence>
<dbReference type="GO" id="GO:0020037">
    <property type="term" value="F:heme binding"/>
    <property type="evidence" value="ECO:0007669"/>
    <property type="project" value="InterPro"/>
</dbReference>
<dbReference type="PRINTS" id="PR00463">
    <property type="entry name" value="EP450I"/>
</dbReference>
<feature type="binding site" description="axial binding residue" evidence="13">
    <location>
        <position position="449"/>
    </location>
    <ligand>
        <name>heme</name>
        <dbReference type="ChEBI" id="CHEBI:30413"/>
    </ligand>
    <ligandPart>
        <name>Fe</name>
        <dbReference type="ChEBI" id="CHEBI:18248"/>
    </ligandPart>
</feature>
<comment type="similarity">
    <text evidence="4 14">Belongs to the cytochrome P450 family.</text>
</comment>
<keyword evidence="11 14" id="KW-0503">Monooxygenase</keyword>
<dbReference type="SUPFAM" id="SSF48264">
    <property type="entry name" value="Cytochrome P450"/>
    <property type="match status" value="1"/>
</dbReference>
<dbReference type="PANTHER" id="PTHR24292:SF54">
    <property type="entry name" value="CYP9F3-RELATED"/>
    <property type="match status" value="1"/>
</dbReference>
<dbReference type="GO" id="GO:0005506">
    <property type="term" value="F:iron ion binding"/>
    <property type="evidence" value="ECO:0007669"/>
    <property type="project" value="InterPro"/>
</dbReference>
<keyword evidence="6 13" id="KW-0479">Metal-binding</keyword>
<dbReference type="InterPro" id="IPR017972">
    <property type="entry name" value="Cyt_P450_CS"/>
</dbReference>
<dbReference type="InterPro" id="IPR002401">
    <property type="entry name" value="Cyt_P450_E_grp-I"/>
</dbReference>
<protein>
    <submittedName>
        <fullName evidence="15">Cytochrome P450 CYP9GP2</fullName>
    </submittedName>
</protein>
<dbReference type="PANTHER" id="PTHR24292">
    <property type="entry name" value="CYTOCHROME P450"/>
    <property type="match status" value="1"/>
</dbReference>
<keyword evidence="9 14" id="KW-0560">Oxidoreductase</keyword>
<accession>A0A9E8BW92</accession>
<keyword evidence="5 13" id="KW-0349">Heme</keyword>
<sequence>MFWLIVGILAVILLYKFHNYIVSPFSYWKNKGIDYHLLHDPYTDIFKFVTNTVNGFEEDWANYNGMPDKKVYGIVQFRIPALLIKDPDLLKQVLIKDFDHFTNHSNILREDDPILTKNLFISRDKKWHDTRTILSPVFTANKMRIIFSLMASCGDQIVAYFNKEYEKQGNGKPLEIEFKSTTARFTNDVIATTSFGLEIDSFKNPENEFIKTGRAIFDFSILRFILLHKFPTIAKIFNVKLMAPIVYDFFPKVIRDALKNRRENNIKRPDMIQLMMEAKESLEKNPVKDLVLEDDDIISQAFVFFGAGFETVSVAMSFAMYELAIHPEIQKRLQEECIENFKKGDGKITYELLQGMKYLDMVVSESFRKWPPATSLDRVCNKKYTLNVDDQEIVIEPEMFIICPVLGIHRDPKYYPNPDKFDPERFNDENKASIHPMTYMPFGAGPRICIASRFAIMEVKLFLCYILANFNLEPTEKTPIPLKIKMSGFTYTAKDGFWIGLKPREQ</sequence>
<evidence type="ECO:0000256" key="10">
    <source>
        <dbReference type="ARBA" id="ARBA00023004"/>
    </source>
</evidence>
<comment type="subcellular location">
    <subcellularLocation>
        <location evidence="3">Endoplasmic reticulum membrane</location>
        <topology evidence="3">Peripheral membrane protein</topology>
    </subcellularLocation>
    <subcellularLocation>
        <location evidence="2">Microsome membrane</location>
        <topology evidence="2">Peripheral membrane protein</topology>
    </subcellularLocation>
</comment>
<evidence type="ECO:0000256" key="13">
    <source>
        <dbReference type="PIRSR" id="PIRSR602401-1"/>
    </source>
</evidence>
<dbReference type="CDD" id="cd11056">
    <property type="entry name" value="CYP6-like"/>
    <property type="match status" value="1"/>
</dbReference>
<keyword evidence="10 13" id="KW-0408">Iron</keyword>
<dbReference type="PRINTS" id="PR00385">
    <property type="entry name" value="P450"/>
</dbReference>
<keyword evidence="7" id="KW-0256">Endoplasmic reticulum</keyword>
<dbReference type="PROSITE" id="PS00086">
    <property type="entry name" value="CYTOCHROME_P450"/>
    <property type="match status" value="1"/>
</dbReference>
<dbReference type="InterPro" id="IPR001128">
    <property type="entry name" value="Cyt_P450"/>
</dbReference>
<evidence type="ECO:0000256" key="12">
    <source>
        <dbReference type="ARBA" id="ARBA00023136"/>
    </source>
</evidence>
<keyword evidence="12" id="KW-0472">Membrane</keyword>
<evidence type="ECO:0000256" key="7">
    <source>
        <dbReference type="ARBA" id="ARBA00022824"/>
    </source>
</evidence>
<dbReference type="FunFam" id="1.10.630.10:FF:000042">
    <property type="entry name" value="Cytochrome P450"/>
    <property type="match status" value="1"/>
</dbReference>
<evidence type="ECO:0000256" key="3">
    <source>
        <dbReference type="ARBA" id="ARBA00004406"/>
    </source>
</evidence>
<dbReference type="GO" id="GO:0016705">
    <property type="term" value="F:oxidoreductase activity, acting on paired donors, with incorporation or reduction of molecular oxygen"/>
    <property type="evidence" value="ECO:0007669"/>
    <property type="project" value="InterPro"/>
</dbReference>
<dbReference type="Pfam" id="PF00067">
    <property type="entry name" value="p450"/>
    <property type="match status" value="1"/>
</dbReference>
<dbReference type="InterPro" id="IPR036396">
    <property type="entry name" value="Cyt_P450_sf"/>
</dbReference>
<evidence type="ECO:0000256" key="5">
    <source>
        <dbReference type="ARBA" id="ARBA00022617"/>
    </source>
</evidence>
<evidence type="ECO:0000256" key="9">
    <source>
        <dbReference type="ARBA" id="ARBA00023002"/>
    </source>
</evidence>
<dbReference type="EMBL" id="ON646394">
    <property type="protein sequence ID" value="UZE89910.1"/>
    <property type="molecule type" value="mRNA"/>
</dbReference>
<evidence type="ECO:0000256" key="6">
    <source>
        <dbReference type="ARBA" id="ARBA00022723"/>
    </source>
</evidence>
<proteinExistence type="evidence at transcript level"/>
<dbReference type="Gene3D" id="1.10.630.10">
    <property type="entry name" value="Cytochrome P450"/>
    <property type="match status" value="1"/>
</dbReference>
<name>A0A9E8BW92_9NEOP</name>
<evidence type="ECO:0000256" key="14">
    <source>
        <dbReference type="RuleBase" id="RU000461"/>
    </source>
</evidence>
<comment type="cofactor">
    <cofactor evidence="1 13">
        <name>heme</name>
        <dbReference type="ChEBI" id="CHEBI:30413"/>
    </cofactor>
</comment>
<dbReference type="GO" id="GO:0004497">
    <property type="term" value="F:monooxygenase activity"/>
    <property type="evidence" value="ECO:0007669"/>
    <property type="project" value="UniProtKB-KW"/>
</dbReference>
<evidence type="ECO:0000256" key="4">
    <source>
        <dbReference type="ARBA" id="ARBA00010617"/>
    </source>
</evidence>
<dbReference type="AlphaFoldDB" id="A0A9E8BW92"/>
<evidence type="ECO:0000256" key="11">
    <source>
        <dbReference type="ARBA" id="ARBA00023033"/>
    </source>
</evidence>
<dbReference type="GO" id="GO:0005789">
    <property type="term" value="C:endoplasmic reticulum membrane"/>
    <property type="evidence" value="ECO:0007669"/>
    <property type="project" value="UniProtKB-SubCell"/>
</dbReference>
<organism evidence="15">
    <name type="scientific">Chrysoperla zastrowi sillemi</name>
    <dbReference type="NCBI Taxonomy" id="482137"/>
    <lineage>
        <taxon>Eukaryota</taxon>
        <taxon>Metazoa</taxon>
        <taxon>Ecdysozoa</taxon>
        <taxon>Arthropoda</taxon>
        <taxon>Hexapoda</taxon>
        <taxon>Insecta</taxon>
        <taxon>Pterygota</taxon>
        <taxon>Neoptera</taxon>
        <taxon>Endopterygota</taxon>
        <taxon>Neuroptera</taxon>
        <taxon>Hemerobiiformia</taxon>
        <taxon>Chrysopidae</taxon>
        <taxon>Chrysopinae</taxon>
        <taxon>Chrysoperla</taxon>
    </lineage>
</organism>
<evidence type="ECO:0000256" key="8">
    <source>
        <dbReference type="ARBA" id="ARBA00022848"/>
    </source>
</evidence>
<dbReference type="InterPro" id="IPR050476">
    <property type="entry name" value="Insect_CytP450_Detox"/>
</dbReference>
<keyword evidence="8" id="KW-0492">Microsome</keyword>
<reference evidence="15" key="2">
    <citation type="submission" date="2022-05" db="EMBL/GenBank/DDBJ databases">
        <authorList>
            <person name="Pathak J."/>
            <person name="Thiruvengadam V."/>
            <person name="Gracy G.R."/>
        </authorList>
    </citation>
    <scope>NUCLEOTIDE SEQUENCE</scope>
</reference>
<reference evidence="15" key="1">
    <citation type="journal article" date="2022" name="Insects">
        <title>Comparative Transcriptome Analysis to Reveal Differentially Expressed cytochrome P450 in Response to Imidacloprid in the Aphid Lion, Chrysoperla zastrowi sillemi (Esben-Petersen).</title>
        <authorList>
            <person name="Pathak J."/>
            <person name="Ramasamy G.G."/>
            <person name="Agrawal A."/>
            <person name="Srivastava S."/>
            <person name="Basavaarya B.R."/>
            <person name="Muthugounder M."/>
            <person name="Muniyappa V.K."/>
            <person name="Maria P."/>
            <person name="Rai A."/>
            <person name="Venkatesan T."/>
        </authorList>
    </citation>
    <scope>NUCLEOTIDE SEQUENCE</scope>
</reference>
<evidence type="ECO:0000256" key="1">
    <source>
        <dbReference type="ARBA" id="ARBA00001971"/>
    </source>
</evidence>
<evidence type="ECO:0000313" key="15">
    <source>
        <dbReference type="EMBL" id="UZE89910.1"/>
    </source>
</evidence>